<accession>A0A8T2P5Z9</accession>
<comment type="caution">
    <text evidence="1">The sequence shown here is derived from an EMBL/GenBank/DDBJ whole genome shotgun (WGS) entry which is preliminary data.</text>
</comment>
<gene>
    <name evidence="1" type="ORF">JZ751_006013</name>
</gene>
<dbReference type="Proteomes" id="UP000824540">
    <property type="component" value="Unassembled WGS sequence"/>
</dbReference>
<proteinExistence type="predicted"/>
<evidence type="ECO:0000313" key="1">
    <source>
        <dbReference type="EMBL" id="KAG9347086.1"/>
    </source>
</evidence>
<name>A0A8T2P5Z9_9TELE</name>
<sequence length="107" mass="12200">MFQIASVVQNKLLPSLSRAPAGVEGLRVYLILPELLRALETHLKRDLCVSFASTVLKLDTISLKILGCPNEKWKMLLPEELMAVLSGNVNYVWEDLRKELLHKFRPE</sequence>
<dbReference type="AlphaFoldDB" id="A0A8T2P5Z9"/>
<reference evidence="1" key="1">
    <citation type="thesis" date="2021" institute="BYU ScholarsArchive" country="Provo, UT, USA">
        <title>Applications of and Algorithms for Genome Assembly and Genomic Analyses with an Emphasis on Marine Teleosts.</title>
        <authorList>
            <person name="Pickett B.D."/>
        </authorList>
    </citation>
    <scope>NUCLEOTIDE SEQUENCE</scope>
    <source>
        <strain evidence="1">HI-2016</strain>
    </source>
</reference>
<protein>
    <submittedName>
        <fullName evidence="1">Uncharacterized protein</fullName>
    </submittedName>
</protein>
<keyword evidence="2" id="KW-1185">Reference proteome</keyword>
<organism evidence="1 2">
    <name type="scientific">Albula glossodonta</name>
    <name type="common">roundjaw bonefish</name>
    <dbReference type="NCBI Taxonomy" id="121402"/>
    <lineage>
        <taxon>Eukaryota</taxon>
        <taxon>Metazoa</taxon>
        <taxon>Chordata</taxon>
        <taxon>Craniata</taxon>
        <taxon>Vertebrata</taxon>
        <taxon>Euteleostomi</taxon>
        <taxon>Actinopterygii</taxon>
        <taxon>Neopterygii</taxon>
        <taxon>Teleostei</taxon>
        <taxon>Albuliformes</taxon>
        <taxon>Albulidae</taxon>
        <taxon>Albula</taxon>
    </lineage>
</organism>
<dbReference type="EMBL" id="JAFBMS010000014">
    <property type="protein sequence ID" value="KAG9347086.1"/>
    <property type="molecule type" value="Genomic_DNA"/>
</dbReference>
<evidence type="ECO:0000313" key="2">
    <source>
        <dbReference type="Proteomes" id="UP000824540"/>
    </source>
</evidence>